<gene>
    <name evidence="10 12" type="primary">lpxB</name>
    <name evidence="12" type="ORF">DESUT3_22730</name>
</gene>
<evidence type="ECO:0000256" key="9">
    <source>
        <dbReference type="ARBA" id="ARBA00048975"/>
    </source>
</evidence>
<organism evidence="12 13">
    <name type="scientific">Desulfuromonas versatilis</name>
    <dbReference type="NCBI Taxonomy" id="2802975"/>
    <lineage>
        <taxon>Bacteria</taxon>
        <taxon>Pseudomonadati</taxon>
        <taxon>Thermodesulfobacteriota</taxon>
        <taxon>Desulfuromonadia</taxon>
        <taxon>Desulfuromonadales</taxon>
        <taxon>Desulfuromonadaceae</taxon>
        <taxon>Desulfuromonas</taxon>
    </lineage>
</organism>
<accession>A0ABN6DZ35</accession>
<dbReference type="EC" id="2.4.1.182" evidence="2 10"/>
<dbReference type="Proteomes" id="UP001319827">
    <property type="component" value="Chromosome"/>
</dbReference>
<evidence type="ECO:0000256" key="6">
    <source>
        <dbReference type="ARBA" id="ARBA00022676"/>
    </source>
</evidence>
<keyword evidence="6 10" id="KW-0328">Glycosyltransferase</keyword>
<evidence type="ECO:0000256" key="2">
    <source>
        <dbReference type="ARBA" id="ARBA00012687"/>
    </source>
</evidence>
<protein>
    <recommendedName>
        <fullName evidence="3 10">Lipid-A-disaccharide synthase</fullName>
        <ecNumber evidence="2 10">2.4.1.182</ecNumber>
    </recommendedName>
</protein>
<evidence type="ECO:0000313" key="13">
    <source>
        <dbReference type="Proteomes" id="UP001319827"/>
    </source>
</evidence>
<evidence type="ECO:0000256" key="8">
    <source>
        <dbReference type="ARBA" id="ARBA00023098"/>
    </source>
</evidence>
<comment type="pathway">
    <text evidence="10">Bacterial outer membrane biogenesis; LPS lipid A biosynthesis.</text>
</comment>
<comment type="similarity">
    <text evidence="10">Belongs to the LpxB family.</text>
</comment>
<name>A0ABN6DZ35_9BACT</name>
<evidence type="ECO:0000313" key="12">
    <source>
        <dbReference type="EMBL" id="BCR05204.1"/>
    </source>
</evidence>
<dbReference type="InterPro" id="IPR003835">
    <property type="entry name" value="Glyco_trans_19"/>
</dbReference>
<dbReference type="PANTHER" id="PTHR30372">
    <property type="entry name" value="LIPID-A-DISACCHARIDE SYNTHASE"/>
    <property type="match status" value="1"/>
</dbReference>
<evidence type="ECO:0000256" key="11">
    <source>
        <dbReference type="SAM" id="MobiDB-lite"/>
    </source>
</evidence>
<dbReference type="Gene3D" id="3.40.50.2000">
    <property type="entry name" value="Glycogen Phosphorylase B"/>
    <property type="match status" value="1"/>
</dbReference>
<keyword evidence="8 10" id="KW-0443">Lipid metabolism</keyword>
<dbReference type="NCBIfam" id="TIGR00215">
    <property type="entry name" value="lpxB"/>
    <property type="match status" value="1"/>
</dbReference>
<dbReference type="Pfam" id="PF02684">
    <property type="entry name" value="LpxB"/>
    <property type="match status" value="1"/>
</dbReference>
<sequence>MKHGAKISRGGEHSEAFTTHCSPLTPHRTARKALIVTGEASGDLHGANLIRAAGQIDPELAFFGVGGKRMAAAGCEILIPGEEISVMGLVEVLGHFPQIYRAFNRLKGILHGPERPDLLILIDFPDFNLRLARQAKLAGVPVLYYVSPQVWAWRRGRVKKIARIVDRLAAVFPFEPEIYAGHDIEVEYVGHPLLDEVHVEQTAEQVRARHGIPGPGPVVGLFPGSRKNELRYCLETILASAERILQQKPDTRFLLPVAPSLESDQFSTALAGRSLPVTLVEESIYDVANACDAVISVSGTVTLQTALVGTPMAIIYKMAPLTFAIGKRLIKVPFIGLANIVAGRGVVREFIQDAASPEAISEEILRILDDPQYNARMREGLATVKDRMGEGGCSLRVARMASDLSRRTPGGKAV</sequence>
<dbReference type="SUPFAM" id="SSF53756">
    <property type="entry name" value="UDP-Glycosyltransferase/glycogen phosphorylase"/>
    <property type="match status" value="1"/>
</dbReference>
<keyword evidence="5 10" id="KW-0441">Lipid A biosynthesis</keyword>
<evidence type="ECO:0000256" key="1">
    <source>
        <dbReference type="ARBA" id="ARBA00002056"/>
    </source>
</evidence>
<dbReference type="HAMAP" id="MF_00392">
    <property type="entry name" value="LpxB"/>
    <property type="match status" value="1"/>
</dbReference>
<keyword evidence="13" id="KW-1185">Reference proteome</keyword>
<evidence type="ECO:0000256" key="10">
    <source>
        <dbReference type="HAMAP-Rule" id="MF_00392"/>
    </source>
</evidence>
<dbReference type="EMBL" id="AP024355">
    <property type="protein sequence ID" value="BCR05204.1"/>
    <property type="molecule type" value="Genomic_DNA"/>
</dbReference>
<comment type="catalytic activity">
    <reaction evidence="9 10">
        <text>a lipid X + a UDP-2-N,3-O-bis[(3R)-3-hydroxyacyl]-alpha-D-glucosamine = a lipid A disaccharide + UDP + H(+)</text>
        <dbReference type="Rhea" id="RHEA:67828"/>
        <dbReference type="ChEBI" id="CHEBI:15378"/>
        <dbReference type="ChEBI" id="CHEBI:58223"/>
        <dbReference type="ChEBI" id="CHEBI:137748"/>
        <dbReference type="ChEBI" id="CHEBI:176338"/>
        <dbReference type="ChEBI" id="CHEBI:176343"/>
        <dbReference type="EC" id="2.4.1.182"/>
    </reaction>
</comment>
<evidence type="ECO:0000256" key="7">
    <source>
        <dbReference type="ARBA" id="ARBA00022679"/>
    </source>
</evidence>
<reference evidence="12 13" key="1">
    <citation type="journal article" date="2016" name="C (Basel)">
        <title>Selective Growth of and Electricity Production by Marine Exoelectrogenic Bacteria in Self-Aggregated Hydrogel of Microbially Reduced Graphene Oxide.</title>
        <authorList>
            <person name="Yoshida N."/>
            <person name="Goto Y."/>
            <person name="Miyata Y."/>
        </authorList>
    </citation>
    <scope>NUCLEOTIDE SEQUENCE [LARGE SCALE GENOMIC DNA]</scope>
    <source>
        <strain evidence="12 13">NIT-T3</strain>
    </source>
</reference>
<feature type="region of interest" description="Disordered" evidence="11">
    <location>
        <begin position="1"/>
        <end position="22"/>
    </location>
</feature>
<keyword evidence="7 10" id="KW-0808">Transferase</keyword>
<evidence type="ECO:0000256" key="3">
    <source>
        <dbReference type="ARBA" id="ARBA00020902"/>
    </source>
</evidence>
<evidence type="ECO:0000256" key="4">
    <source>
        <dbReference type="ARBA" id="ARBA00022516"/>
    </source>
</evidence>
<evidence type="ECO:0000256" key="5">
    <source>
        <dbReference type="ARBA" id="ARBA00022556"/>
    </source>
</evidence>
<proteinExistence type="inferred from homology"/>
<dbReference type="PANTHER" id="PTHR30372:SF4">
    <property type="entry name" value="LIPID-A-DISACCHARIDE SYNTHASE, MITOCHONDRIAL-RELATED"/>
    <property type="match status" value="1"/>
</dbReference>
<keyword evidence="4 10" id="KW-0444">Lipid biosynthesis</keyword>
<comment type="function">
    <text evidence="1 10">Condensation of UDP-2,3-diacylglucosamine and 2,3-diacylglucosamine-1-phosphate to form lipid A disaccharide, a precursor of lipid A, a phosphorylated glycolipid that anchors the lipopolysaccharide to the outer membrane of the cell.</text>
</comment>
<reference evidence="12 13" key="2">
    <citation type="journal article" date="2021" name="Int. J. Syst. Evol. Microbiol.">
        <title>Isolation and Polyphasic Characterization of Desulfuromonas versatilis sp. Nov., an Electrogenic Bacteria Capable of Versatile Metabolism Isolated from a Graphene Oxide-Reducing Enrichment Culture.</title>
        <authorList>
            <person name="Xie L."/>
            <person name="Yoshida N."/>
            <person name="Ishii S."/>
            <person name="Meng L."/>
        </authorList>
    </citation>
    <scope>NUCLEOTIDE SEQUENCE [LARGE SCALE GENOMIC DNA]</scope>
    <source>
        <strain evidence="12 13">NIT-T3</strain>
    </source>
</reference>